<feature type="active site" description="Proton acceptor; for dehydratase activity" evidence="14">
    <location>
        <position position="3795"/>
    </location>
</feature>
<feature type="region of interest" description="N-terminal hotdog fold" evidence="14">
    <location>
        <begin position="6505"/>
        <end position="6620"/>
    </location>
</feature>
<feature type="domain" description="PKS/mFAS DH" evidence="18">
    <location>
        <begin position="6505"/>
        <end position="6762"/>
    </location>
</feature>
<dbReference type="CDD" id="cd08956">
    <property type="entry name" value="KR_3_FAS_SDR_x"/>
    <property type="match status" value="1"/>
</dbReference>
<keyword evidence="20" id="KW-1185">Reference proteome</keyword>
<feature type="domain" description="Carrier" evidence="16">
    <location>
        <begin position="2762"/>
        <end position="2837"/>
    </location>
</feature>
<dbReference type="InterPro" id="IPR036299">
    <property type="entry name" value="Polyketide_synth_docking_sf"/>
</dbReference>
<dbReference type="FunFam" id="3.40.366.10:FF:000002">
    <property type="entry name" value="Probable polyketide synthase 2"/>
    <property type="match status" value="1"/>
</dbReference>
<dbReference type="CDD" id="cd05195">
    <property type="entry name" value="enoyl_red"/>
    <property type="match status" value="1"/>
</dbReference>
<feature type="domain" description="Carrier" evidence="16">
    <location>
        <begin position="5554"/>
        <end position="5629"/>
    </location>
</feature>
<dbReference type="Gene3D" id="3.30.70.3290">
    <property type="match status" value="5"/>
</dbReference>
<dbReference type="Pfam" id="PF14765">
    <property type="entry name" value="PS-DH"/>
    <property type="match status" value="2"/>
</dbReference>
<dbReference type="SUPFAM" id="SSF101173">
    <property type="entry name" value="Docking domain B of the erythromycin polyketide synthase (DEBS)"/>
    <property type="match status" value="1"/>
</dbReference>
<dbReference type="InterPro" id="IPR049551">
    <property type="entry name" value="PKS_DH_C"/>
</dbReference>
<evidence type="ECO:0000256" key="15">
    <source>
        <dbReference type="SAM" id="MobiDB-lite"/>
    </source>
</evidence>
<comment type="cofactor">
    <cofactor evidence="1">
        <name>pantetheine 4'-phosphate</name>
        <dbReference type="ChEBI" id="CHEBI:47942"/>
    </cofactor>
</comment>
<dbReference type="PROSITE" id="PS00606">
    <property type="entry name" value="KS3_1"/>
    <property type="match status" value="5"/>
</dbReference>
<dbReference type="GO" id="GO:0006633">
    <property type="term" value="P:fatty acid biosynthetic process"/>
    <property type="evidence" value="ECO:0007669"/>
    <property type="project" value="InterPro"/>
</dbReference>
<comment type="subunit">
    <text evidence="12">Homodimer. Erythronolide synthase is composed of EryAI, EryAII and EryAIII multimodular (2 modules) polypeptides each coding for a functional synthase subunit which participates in 2 of the six FAS-like elongation steps required for formation of the polyketide. Module 1, 2, 3, 4, 5, and 6 participating in biosynthesis steps 1, 2, 3, 4, 5, and 6, respectively.</text>
</comment>
<feature type="region of interest" description="N-terminal hotdog fold" evidence="14">
    <location>
        <begin position="3762"/>
        <end position="3881"/>
    </location>
</feature>
<evidence type="ECO:0000256" key="1">
    <source>
        <dbReference type="ARBA" id="ARBA00001957"/>
    </source>
</evidence>
<dbReference type="Pfam" id="PF21089">
    <property type="entry name" value="PKS_DH_N"/>
    <property type="match status" value="2"/>
</dbReference>
<dbReference type="Gene3D" id="3.40.366.10">
    <property type="entry name" value="Malonyl-Coenzyme A Acyl Carrier Protein, domain 2"/>
    <property type="match status" value="5"/>
</dbReference>
<dbReference type="SUPFAM" id="SSF53901">
    <property type="entry name" value="Thiolase-like"/>
    <property type="match status" value="5"/>
</dbReference>
<dbReference type="Proteomes" id="UP000239203">
    <property type="component" value="Unassembled WGS sequence"/>
</dbReference>
<dbReference type="Pfam" id="PF18369">
    <property type="entry name" value="PKS_DE"/>
    <property type="match status" value="1"/>
</dbReference>
<dbReference type="InterPro" id="IPR014043">
    <property type="entry name" value="Acyl_transferase_dom"/>
</dbReference>
<feature type="domain" description="Ketosynthase family 3 (KS3)" evidence="17">
    <location>
        <begin position="4152"/>
        <end position="4578"/>
    </location>
</feature>
<keyword evidence="2" id="KW-0596">Phosphopantetheine</keyword>
<dbReference type="InterPro" id="IPR013968">
    <property type="entry name" value="PKS_KR"/>
</dbReference>
<dbReference type="InterPro" id="IPR016035">
    <property type="entry name" value="Acyl_Trfase/lysoPLipase"/>
</dbReference>
<accession>A0A2S6GTA6</accession>
<dbReference type="PANTHER" id="PTHR43775">
    <property type="entry name" value="FATTY ACID SYNTHASE"/>
    <property type="match status" value="1"/>
</dbReference>
<dbReference type="PROSITE" id="PS50075">
    <property type="entry name" value="CARRIER"/>
    <property type="match status" value="5"/>
</dbReference>
<evidence type="ECO:0000256" key="13">
    <source>
        <dbReference type="ARBA" id="ARBA00066981"/>
    </source>
</evidence>
<dbReference type="Gene3D" id="1.10.1200.10">
    <property type="entry name" value="ACP-like"/>
    <property type="match status" value="5"/>
</dbReference>
<feature type="domain" description="Carrier" evidence="16">
    <location>
        <begin position="4056"/>
        <end position="4134"/>
    </location>
</feature>
<dbReference type="Pfam" id="PF13602">
    <property type="entry name" value="ADH_zinc_N_2"/>
    <property type="match status" value="1"/>
</dbReference>
<evidence type="ECO:0000256" key="5">
    <source>
        <dbReference type="ARBA" id="ARBA00022737"/>
    </source>
</evidence>
<organism evidence="19 20">
    <name type="scientific">Actinokineospora auranticolor</name>
    <dbReference type="NCBI Taxonomy" id="155976"/>
    <lineage>
        <taxon>Bacteria</taxon>
        <taxon>Bacillati</taxon>
        <taxon>Actinomycetota</taxon>
        <taxon>Actinomycetes</taxon>
        <taxon>Pseudonocardiales</taxon>
        <taxon>Pseudonocardiaceae</taxon>
        <taxon>Actinokineospora</taxon>
    </lineage>
</organism>
<dbReference type="Pfam" id="PF16197">
    <property type="entry name" value="KAsynt_C_assoc"/>
    <property type="match status" value="5"/>
</dbReference>
<feature type="domain" description="Ketosynthase family 3 (KS3)" evidence="17">
    <location>
        <begin position="5647"/>
        <end position="6064"/>
    </location>
</feature>
<evidence type="ECO:0000256" key="10">
    <source>
        <dbReference type="ARBA" id="ARBA00060158"/>
    </source>
</evidence>
<dbReference type="InterPro" id="IPR014030">
    <property type="entry name" value="Ketoacyl_synth_N"/>
</dbReference>
<dbReference type="InterPro" id="IPR016036">
    <property type="entry name" value="Malonyl_transacylase_ACP-bd"/>
</dbReference>
<dbReference type="Pfam" id="PF00550">
    <property type="entry name" value="PP-binding"/>
    <property type="match status" value="5"/>
</dbReference>
<dbReference type="GO" id="GO:0016491">
    <property type="term" value="F:oxidoreductase activity"/>
    <property type="evidence" value="ECO:0007669"/>
    <property type="project" value="InterPro"/>
</dbReference>
<dbReference type="InterPro" id="IPR014031">
    <property type="entry name" value="Ketoacyl_synth_C"/>
</dbReference>
<dbReference type="Pfam" id="PF00698">
    <property type="entry name" value="Acyl_transf_1"/>
    <property type="match status" value="5"/>
</dbReference>
<dbReference type="InterPro" id="IPR016039">
    <property type="entry name" value="Thiolase-like"/>
</dbReference>
<proteinExistence type="predicted"/>
<dbReference type="InterPro" id="IPR015083">
    <property type="entry name" value="NorB/c/GfsB-D-like_docking"/>
</dbReference>
<feature type="active site" description="Proton acceptor; for dehydratase activity" evidence="14">
    <location>
        <position position="6536"/>
    </location>
</feature>
<feature type="region of interest" description="C-terminal hotdog fold" evidence="14">
    <location>
        <begin position="6630"/>
        <end position="6762"/>
    </location>
</feature>
<dbReference type="PANTHER" id="PTHR43775:SF51">
    <property type="entry name" value="INACTIVE PHENOLPHTHIOCEROL SYNTHESIS POLYKETIDE SYNTHASE TYPE I PKS1-RELATED"/>
    <property type="match status" value="1"/>
</dbReference>
<dbReference type="SUPFAM" id="SSF52151">
    <property type="entry name" value="FabD/lysophospholipase-like"/>
    <property type="match status" value="5"/>
</dbReference>
<dbReference type="GO" id="GO:0031177">
    <property type="term" value="F:phosphopantetheine binding"/>
    <property type="evidence" value="ECO:0007669"/>
    <property type="project" value="InterPro"/>
</dbReference>
<keyword evidence="7" id="KW-0511">Multifunctional enzyme</keyword>
<dbReference type="InterPro" id="IPR001227">
    <property type="entry name" value="Ac_transferase_dom_sf"/>
</dbReference>
<dbReference type="SMART" id="SM00829">
    <property type="entry name" value="PKS_ER"/>
    <property type="match status" value="1"/>
</dbReference>
<dbReference type="CDD" id="cd08952">
    <property type="entry name" value="KR_1_SDR_x"/>
    <property type="match status" value="3"/>
</dbReference>
<dbReference type="SMART" id="SM01294">
    <property type="entry name" value="PKS_PP_betabranch"/>
    <property type="match status" value="5"/>
</dbReference>
<dbReference type="InterPro" id="IPR020841">
    <property type="entry name" value="PKS_Beta-ketoAc_synthase_dom"/>
</dbReference>
<comment type="pathway">
    <text evidence="11">Antibiotic biosynthesis; erythromycin biosynthesis.</text>
</comment>
<dbReference type="Gene3D" id="3.40.50.720">
    <property type="entry name" value="NAD(P)-binding Rossmann-like Domain"/>
    <property type="match status" value="4"/>
</dbReference>
<dbReference type="InterPro" id="IPR020843">
    <property type="entry name" value="ER"/>
</dbReference>
<feature type="domain" description="Carrier" evidence="16">
    <location>
        <begin position="1392"/>
        <end position="1467"/>
    </location>
</feature>
<dbReference type="FunFam" id="1.10.1200.10:FF:000007">
    <property type="entry name" value="Probable polyketide synthase pks17"/>
    <property type="match status" value="4"/>
</dbReference>
<dbReference type="InterPro" id="IPR006162">
    <property type="entry name" value="Ppantetheine_attach_site"/>
</dbReference>
<feature type="domain" description="Ketosynthase family 3 (KS3)" evidence="17">
    <location>
        <begin position="2849"/>
        <end position="3271"/>
    </location>
</feature>
<sequence>MPTTQEQKLRDYLRRVTAELAETKDRLRAVEDRAAEPVAVVGMACRFPGGAVTPERLWDVVTSGTDAIGDLPGDRGWDLAALAGHQGGFVADAGAFDPGFFGVSPREALAMDPQQRLLLELAWEAVERARVDVTTLKGSRTGVFVGAGPSGYGSGAAPDGTEGHLLTGGSGAVLSGRVAYTLGFTGPAVTVDTACSSSLVAVHLAVEALRRGECATALAGGVTIMALPTAFQEFAKQGGLAADGRCRAFGADATGTGWGEGAGVLVLERLSDAVRRGHRVLAVIRGSAVNSDGASNGLTAPSGTAQRRVIRQALAAAGLTERQVDLVEAHGTGTVLGDPIEARALLATYGRDRTEDRPLHLGSVKSNIGHTQAAAGVAGLIKAIMALRAATLPRTLHADTPTTQVDWTEGHVELLTANRPWPETGEPRRAAVSAFGVGGTNAHVILEAAEAAEATPDTPAPAERPVAWVFSGRTAASLSRQATKFLDEVDANPVAVAAALATTRAALPHRTAVVGTSLDDLRAGLRAIAEQRPSAAVVPAGVAGSGSVVALFSGQGAQRAGMGAELYAAEPVFAATIDELAEHLTAATGHDPRAVMFASAGSADAELLNRTDHTQTALFAYEVALYRLLESRGLRPDHLLGHSIGELAAAHVAGVFSAADAARLVAARGRLMGAVTADGAMVSIRATEADVLPLLGDAVSIAAVNGPASTVVSGDEDAVADVARRAADLGHRVTRLRVSHAFHSAHMDPILDEFRAVAETVDYREPELPVVSGLTGEIADRLHTPDYWVRHVREAIRFGDGVRFLVERGARRFVEIGPSAALTGLVEEATDGALVVPVSRSAVPETKALVTALARLHVDGVPVDWAATFAGVDPADLPTHAFARDHFWLPAEPPRAADHDLADALRDADGLSRLLGADEDQRRSLGTALPLLTRWLDSRRDQDTIGRWTYRTTWAPLPAERTPGALTGTWAVLSEEDELAARIEAALGEAGATAIRATAAELAGIDGLAGVISLLALDERPHPDHPGVPTGLVANAALADLPTAVPLWLVTRGAAENPVQASTWGLGHTIALETPDRWGGLLDLPDDWDGRHLARCLTGTDGRLAIRATGVHAERLTRHPLPAADHDWSGTTLITGGSGALAAHVARHLADRGAEHILLASRRGDRAPGAAELRALGTRVSLVACDTADRDQLAALLDAIPDDVPLRAVVHTAGVLDDGVLAALTPERFAAVLRPKVDTARHLDELTRDHPLSAFVLFSSLAATAGSAGQANYAAANAALEAIARARHAVGLPATAVAWGPWAGTGMAADSRVADRLRRAGTPAMDPATACAALSAAIGATDPVVVVADIDWSRFVPATAGPRTRGFLSPLAAELPAPEADPIDLTGPDRVAALTDLVRAEAAAVLGHDGPERVEAALSFRENGFDSLTAVEFRNRLATATGLSLSATLVFDFPTPAELAAHLDGLLTGESAAVATATVAVVDDPIAIVGIGCRFPGGVTTPAEFWRLIADGVDAVGPFPHDRGWTTTGDYAHEGGFLHDATHFDAGFFGVSPREALAMDPQQRLLLHTAWEAVERAGIDPTGLRGARVGVFVGTNGQDYPAVLATSDDDLGGHAGTGNAASVVSGRLAYTLGLRGPAITVDTACSSSLVALHLAADSLRRGECAMALTGGATIMSTPAAFAEFARQRGLAADGRCKPFGAGADGTGWGEGVGVLVLERLSDARRNGHPVLAVVRGSAINSDGASNGLTAPNGPAQQRVIADALAAAGLTPDDVDVVEAHGTGTTLGDPIEAQALLAAYGRDRAEPLWIGSVKSNIGHTQAAAGVAGVIKVVLAMAAGIAPRSLHADEPTPHVDWAAGAVRVLADEVPWPARGRPRRAGVSAFGVSGTNAHVVLESVEPESVPAVADRPALWLLSGRTEDALRAQADRLLGATESSTQDIGFALAISRTHFPHRAAIAGDTRGDLVRGLRALRDREPGTVLGSASGGGFAVVFPGQGAQRAGMGAGLHAAFPAFADAFDEVAAHLDPRLPRPVRELLVGPDLDRTEFTQPALFAVEVALFRLLGEWGLRPDVVAGHSIGGITAAHVAGVLDLDAAAELVTARGRLMQALPEGGAMVSVAASEHEVLPLLEGADVDIAAVNGPRSVVLSGPADAVRAIAAVLADRGHRTRELRVSHAFHSRLVDPMLDEFRAVLGTLTLTAPTLPVISEVTGGDADLTAPGYWVEHARRPVRFADVLTTLAERGITRVLEVGPGGALSAMAAEALPVAIPLLRGDASEPHLLRAALGRLHVTGVSADWPAVFATDQPRRVDLPTYAFQTTRYWPRRRPQGNQLAYQVQWKPLSGNGVPSGRWLVLDPDLAEPLRARGLDAVTLPADGEFAGVVHEPTDAAAVADALRTLAADGIDAPLWCVTRNAVAAVAGDPVDPGAAEIWGLGRVAALEVGSRWGGLIDILTDLDHGIADRVLATLAGDEDQVAVRASGRFGRRLTRLDLDGTTWQPTGTVLITGGTGGLGAQVAKWLAARGAEHLVLVGRSGRVAPELVDELSGLGARVSARACDVADRAQVEALIAEIGPIRAVVHAAGIAVDTPVTDLDAAGLAEVAAAKARGADHLDALLPDLDAFVLFSSVAAAWGSGGQAAYAAANAHLDGLAARRRARGQSAVSLAWGPWAGAGMAAREGAADRLAARGLRLLDPEAALPALTAAGPAEIVVADVDWDRFGPLFTSSRPSPLLAELLPRPAAAPVEESALAVELAGRTEVERHRHVLDLVRRAAAGVLGHTDPVAVGRDDTFQGLGFDSLLAVEFRDALAARTGLPLPVSLVFDHPTPAALADHLLGADLAPVEARAVVADDPIVIVGMACRFPGGVDSPERLWDLVLAGGDAIGGFPEDRGWDLDGLYDPDPDAAGKSSTRSGGFVAAAGFDAPFFGMSPREALATDPQQRLVLETAWETLERAGIVPSTLRGSDTAVFVGAGASGYGAGVTEVPEGAEGYLMTGGAGSVLSGRVAYTLGLEGPAVTVDTACSSSLVALHLACRALAAGETSLALAGGVTVMGTPGAFVEFSRQRGLSADGRCKSFAAAADGTGWAEGAGMLLLERLSDARRHGHRVLAVVRGSAVNSDGASNGLTAPSGPSQQRVIRQALANAGLRASDVDVVEAHGTGTVLGDPIEAGALLATYGRDRDRPLWLGSVKSNIGHTQAAAGAAGIIKLVLAMRHGVLPRSLHIDAPTPHVDWASGAIRLLSESVEWDSAGPRRAGVSAFGVSGTNAHVILEAPAVDGDLMSVVDSGLIPVSGRTPEALRDNASRLLELVESRPELTAGALAGALAAGRASFEERALVRAGDRGDLARGLRAVADGVPAAHVVVGSADAPRTVAFLFSGQGAQRAGMGRELYAAHPAFAAAFDEVCAELDRHQDRHLDRSVREVVFDGGELLDQTVYTQAGLFAVEVALVRLLGSWGVRPAYVGGHSIGELTAAHVAGVLDLADAAALVAARGRLMQALPVGGAMIAVEADVDELSLVDGVAVAAVNGPRAVVLSGVADGVEAVAEQVRGLGRRVRRLRVSHAFHSPLMEPMLAEFRAVAARVTYREPVLPVVSNVTGAPAAGDDLRTPDYWVAHVRGTVRFADGVRSLRAAGVDCFVEVGPDAVLSALVDADESLVVATLRRDRDERAALDAAVARLHVGGVAVDLAAMAGPATWVDLPTYAFQRRDYWLTGTAVVGNGQEKTGRELLPVAVPVAGGSAAGVSGVVPEVGGRRPPESSLAAGADKTGGVTGGAVDNSGVLLTHRLSLRGHPWLAGHRVAGRVLFPGTGFLELALIAGDRVGVSRVEEFVLGAPLVVDGDVDLQVSVGGPDSAGARTAVVHSRRGAAWTHHGTAVLTSGGVAGFDLVQWPPRGAEAVDVDGVYESSEYDGLFRGLRRVWRAGDELFAEVSLPEDGRDVSGFGLHPALLDAALHALRFVAGQGEPERRLPYVWTGVELFATGATDLRVRLRPTGGETTYRVEAADPAGNPVFAAESLVLRPAPDDAVPVVESVAEKKVVERPVAATGSAPRLGGLAEREREEALLAVVRAEAAAVLGYERAEDIQPKRAFSELGVTSMTAVELRNALAAAVGVRLPATLVFDHPTPLVLARHLRGLLDGEDTGPVRVAVRAVDGDDPIVIVGMGCRYPGGADSPAALWDLVDAGTDAITSLPPDRGWDLDALYHPDPDHPGTCYAREGGFLHGAGLFDPGFFGISPREATAMDPQQRLLLETSWEAIERAGIDPESLRGTQTGVFAGVTYQDYTTLLLSATDSFEGFLGTGNSPSVLSGRLAYTLGLQGPAVTVDTACSSSLVALHWACHSLRQGDCTLALAGGVTVMATPGSLIEFSRQRALAPDGRSKAFGAGADGASWGEGAGMLVLERLSDARRNGHPVLAVVRGSAVNSDGASNGLTAPNGPAQQRVIQRALATAGLTAAEVDAVEAHGTGTTLGDPIEAQALLATYGREHTDDRPLWLGSVKSNIGHPQAAAGVAGVIKMVEALRHGRLPRTLHAAEPSPHIDWTEGAVRLLDQPRDWAANGHPRRAGVSSFGMSGTNAHVILEEAEPAPEHPGTPLDGPTPFPLSARTATALRAGASHLLSLVDAPLGDVAHSLIATRTRFEHRAVVVAADAESLRAGARALAVGEQADAVVTGLADLTGKTAFVFPGQGAQWVGMGVELLASSPVFADSIDACERALAPHVDWSLRDALTRADALDRLDVVQPALFAVMVSLARLWQSHGVHPAAVVGHSQGEIAAAHIAGALSLEDAAKVVALRSRALGALSGAGGMVSLRVDPDSAADLIARWDGRISLAALNGPESVVVAGDADALDELIAHCDGTDSRARRVPVDYASHSAHVERIETELREVLADLDPRPAEIPFYSTVDDAWLDRPLDADYWYRNLRQTVRFESATRALLDQGFDAFVELSPHPVLGMAVRQTTDALDLDREPAVIGSLRRDEGSLDRFLRSLAEAHVRGVDVDLAPAAPGTRVDLPTYPFQRDRYWPTLGSGPVVDTVAAEFWTSVADTDTADLSRLIGVTPDTPWERVVPALADWRKRQAERHDADDRAYRVRWQPLAERNGVPGGTWLAVVPATLDGDPWLTAVLDSLTATGLSFATLPVDAPDRATLADLLAARQFDGVLSLLALDHRLVTTLALVQALDDAGAAAPLWCLTREAVAARDGDRVTAPDQALVWGLGRVVALENPGRWGGLIDLPAEPDPRTGDRVAAVLAGHDGEDQVAVRASGTLGRRLVRAPGRATGTDTWRPTGTTLITGGTGALGARLARRLAGAGAEHLLLLSRRGLDADGAADLVTELAALGAEVTVARCDAADRDALAATLAAIPARFPLRAVVHAAGVLADGVVGALTPERLAAVVEPKWTAARHLHELTSDLDAFILFSSTAGVWGGPGQANYAAANAGLDALAEHRAGLGLPATSIAWGPWADEGMAGGVADRQRRGGIHVLAPDAAVDTLLAVVAAGTPTLTVAGVDWATYAPAFTALRPSPLLAELPEAAQTAVERPADAGDLRAKVAGLTGADRERAVLDVVRAQAAAVLGHPSADAVEPRRAFSDLGFDSLTAVDLRNRLTAATGLRLPSTLIFDYPTATALGRYLRAQLGDDTDQPAETVVQAASDTDPIVIVGMACRFPGGVDSPERLWDLVRTGTDAIGPLPTDRGWPLDTLLAGASDTAEGGFLTGAFAFDADFFGISPREALAMDPQQRLVLETAWEALERAGIDPTSLRGTDTGVFAGSNGQDYTTLLVESREVGEGHLMTGNAASVLSGRVAYVLGLEGPAVTVDTACSSSLVALHWAARAIQRGECTLALAGGVTVMATPGSLVEFSRQSGLAADGRCKAFSDAADGTGWSEGAGMLVVERLSDAQRHGHPVLAVVRGSAVNSDGASNGLTAPSGPSQQRVIRRALAEAGLRPSEVDAVEAHGTGTRLGDPIEAQALLATYGQDRAEPLWLGSVKSNIGHTQAAAGVAGVIKVVEAMRHGVLPATLHVGTPSTEVDWSGGAVEVLAESRAWDVDRPRRAGVSSFGISGTNAHVILEQGPDAEPGNAEDALVAWPISARTADALTDQAARLRAVDGTATDLGYSLATSRAALTERAVVVGASLDELRAGLDAPTARGRATGDRRVAFVFAGQGAQRAGMGQDLRARFPVFAAAFDEVLAHFDPAVAEAARTGDNLDRTDLTQPALFAHGVALHGLLTSWGVTPEVLLGHSIGGITAAYLAGVWSLADACALVAARGRLMAALPAGGAMVSLRATEAEVVPLLTDGVSVAAVNGPSSVVISGVEDEVAAIAAEVAARGGKTKRLTVSHAFHSPLMEPVLAEFAAVAASLTYREPTTPVISDHTGTHATGLTDPDYWVRHVRDAVRFADGVTAALDRGIDTVVEIAPRAVLSSAVHEIADGRAPGVVALVRDGIAEDRAALAGLGALWVRGVEVDWAPVFDGLGARRVDLPTYPFQRELFRPTPAARVGDVTAAGLGAAGHPLLGAVVELADGGWLLSGRLSTRTHPWLADHRVRDRILFPGTGFLELALRAGDLVGADGLAELTLAAPLVLPEDGGVRIQVLVDGDTVRVHSRRDDTDEWTTHATGQFGPGGTPDPVGTWPPAGAEPVDLSNFYADYATGGFAYGPVFQGLTAAWRTPTEAFLEVDLPEGDADEFSVHPALLDAALQGLVFVSEGGARVPFSWDRVTLHAVGARHLRVRVAATATNTVSLSAADATGAPVLTARGVVMRELGADRPAPAAPLLELDWEACDPVAGTPVDVVTLSVTGTDPLAELTRVLTAVQAHLAHDTDSRLVVVTRGAVEVDDGVSVGQAPIDVAGAAVWGLIRSVITERPGRVAIVDVDSGDVPAEVLASGLPQVAVRAGRAYTPRLARVVEPPALPDGEWRAVHDDTGSLDGIGVAPAEPRPLVSGEVRVSLRATGLNFRDVLTVLGMYPGDPAPLGLEGAGVVTEVASDVDGLAPGDRVLGMFPAALATSAVADARLLAPIPDGMSFTDAATIPIAYLSAYYALHDLAGLRAGERVLVHAAAGGVGMAAVHLARHWDAHVVGTAGPAKHAALDLAATDLASSRDLAFADRFAPVDVVLNSLAGEFIDASLRLLRPGGRFIELGKTDIRSPDGVRYRAFDLVEAGPDRIREMLADITRLLRDGHIAALPVTARPARDLSAAFRHMAAARHIGKVVITVPAPLDDRPVLVTGGTGGIGSRLVRHLVTEHGVRDLVLISRSGGEAPTDLDARIRVFACDVTDRAALAKVIAEVGDLAAVFHTAGVVDDAVTAGLTPDRLAAVLAPKLDGARALHDLTLDMDLRRFVVFSGAAGLLGGAGQGNYAAANTALDAFLRTRRARGLPATALAWGPWTTEFGMTSALSEVDVRRLASAGLRPLSEADGLAMLDAALASGRAELVPIKLDLNALRANPKRVPALLRGLVPAAKPRARVAEVEVVPLADRLAAQTPADRVDTLLDLVTGAAAAVLGHGSADRVDPERSFDDLGFDSLTAVELRNRLAAATGVRLPATLVFDHPTAVELVAALLTDLVPDHAAPAAPETDTEVDAADADELFALLDRELES</sequence>
<evidence type="ECO:0000313" key="19">
    <source>
        <dbReference type="EMBL" id="PPK68488.1"/>
    </source>
</evidence>
<dbReference type="InterPro" id="IPR020806">
    <property type="entry name" value="PKS_PP-bd"/>
</dbReference>
<feature type="domain" description="Ketosynthase family 3 (KS3)" evidence="17">
    <location>
        <begin position="1483"/>
        <end position="1896"/>
    </location>
</feature>
<dbReference type="InterPro" id="IPR050091">
    <property type="entry name" value="PKS_NRPS_Biosynth_Enz"/>
</dbReference>
<feature type="region of interest" description="Disordered" evidence="15">
    <location>
        <begin position="6598"/>
        <end position="6619"/>
    </location>
</feature>
<feature type="domain" description="Carrier" evidence="16">
    <location>
        <begin position="7481"/>
        <end position="7556"/>
    </location>
</feature>
<keyword evidence="5" id="KW-0677">Repeat</keyword>
<dbReference type="GO" id="GO:0033068">
    <property type="term" value="P:macrolide biosynthetic process"/>
    <property type="evidence" value="ECO:0007669"/>
    <property type="project" value="UniProtKB-ARBA"/>
</dbReference>
<comment type="catalytic activity">
    <reaction evidence="9">
        <text>6 (S)-methylmalonyl-CoA + propanoyl-CoA + 6 NADPH + 12 H(+) = 6-deoxyerythronolide B + 6 CO2 + 6 NADP(+) + 7 CoA + H2O</text>
        <dbReference type="Rhea" id="RHEA:23068"/>
        <dbReference type="ChEBI" id="CHEBI:15377"/>
        <dbReference type="ChEBI" id="CHEBI:15378"/>
        <dbReference type="ChEBI" id="CHEBI:16089"/>
        <dbReference type="ChEBI" id="CHEBI:16526"/>
        <dbReference type="ChEBI" id="CHEBI:57287"/>
        <dbReference type="ChEBI" id="CHEBI:57327"/>
        <dbReference type="ChEBI" id="CHEBI:57392"/>
        <dbReference type="ChEBI" id="CHEBI:57783"/>
        <dbReference type="ChEBI" id="CHEBI:58349"/>
        <dbReference type="EC" id="2.3.1.94"/>
    </reaction>
</comment>
<dbReference type="EMBL" id="PTIX01000005">
    <property type="protein sequence ID" value="PPK68488.1"/>
    <property type="molecule type" value="Genomic_DNA"/>
</dbReference>
<keyword evidence="6" id="KW-0045">Antibiotic biosynthesis</keyword>
<dbReference type="SMART" id="SM00827">
    <property type="entry name" value="PKS_AT"/>
    <property type="match status" value="5"/>
</dbReference>
<dbReference type="SMART" id="SM00826">
    <property type="entry name" value="PKS_DH"/>
    <property type="match status" value="2"/>
</dbReference>
<dbReference type="InterPro" id="IPR020807">
    <property type="entry name" value="PKS_DH"/>
</dbReference>
<dbReference type="SMART" id="SM00823">
    <property type="entry name" value="PKS_PP"/>
    <property type="match status" value="5"/>
</dbReference>
<dbReference type="InterPro" id="IPR049900">
    <property type="entry name" value="PKS_mFAS_DH"/>
</dbReference>
<dbReference type="PROSITE" id="PS52004">
    <property type="entry name" value="KS3_2"/>
    <property type="match status" value="5"/>
</dbReference>
<evidence type="ECO:0000256" key="9">
    <source>
        <dbReference type="ARBA" id="ARBA00052442"/>
    </source>
</evidence>
<dbReference type="SUPFAM" id="SSF47336">
    <property type="entry name" value="ACP-like"/>
    <property type="match status" value="5"/>
</dbReference>
<dbReference type="InterPro" id="IPR011032">
    <property type="entry name" value="GroES-like_sf"/>
</dbReference>
<dbReference type="SMART" id="SM00822">
    <property type="entry name" value="PKS_KR"/>
    <property type="match status" value="4"/>
</dbReference>
<dbReference type="SUPFAM" id="SSF55048">
    <property type="entry name" value="Probable ACP-binding domain of malonyl-CoA ACP transacylase"/>
    <property type="match status" value="5"/>
</dbReference>
<evidence type="ECO:0000256" key="7">
    <source>
        <dbReference type="ARBA" id="ARBA00023268"/>
    </source>
</evidence>
<dbReference type="EC" id="2.3.1.94" evidence="13"/>
<dbReference type="InterPro" id="IPR009081">
    <property type="entry name" value="PP-bd_ACP"/>
</dbReference>
<keyword evidence="8" id="KW-0012">Acyltransferase</keyword>
<gene>
    <name evidence="19" type="ORF">CLV40_105213</name>
</gene>
<evidence type="ECO:0000259" key="17">
    <source>
        <dbReference type="PROSITE" id="PS52004"/>
    </source>
</evidence>
<dbReference type="RefSeq" id="WP_245931233.1">
    <property type="nucleotide sequence ID" value="NZ_CP154825.1"/>
</dbReference>
<dbReference type="InterPro" id="IPR042104">
    <property type="entry name" value="PKS_dehydratase_sf"/>
</dbReference>
<evidence type="ECO:0000256" key="12">
    <source>
        <dbReference type="ARBA" id="ARBA00063272"/>
    </source>
</evidence>
<comment type="caution">
    <text evidence="19">The sequence shown here is derived from an EMBL/GenBank/DDBJ whole genome shotgun (WGS) entry which is preliminary data.</text>
</comment>
<evidence type="ECO:0000256" key="11">
    <source>
        <dbReference type="ARBA" id="ARBA00060622"/>
    </source>
</evidence>
<dbReference type="Pfam" id="PF08240">
    <property type="entry name" value="ADH_N"/>
    <property type="match status" value="1"/>
</dbReference>
<evidence type="ECO:0000256" key="6">
    <source>
        <dbReference type="ARBA" id="ARBA00023194"/>
    </source>
</evidence>
<comment type="function">
    <text evidence="10">Involved in the biosynthesis of antibiotic erythromycin via the biosynthesis of its aglycone precursor, 6-deoxyerythronolide B (6-dEB).</text>
</comment>
<dbReference type="NCBIfam" id="NF045894">
    <property type="entry name" value="PKS_plus_SDR"/>
    <property type="match status" value="2"/>
</dbReference>
<dbReference type="Pfam" id="PF08990">
    <property type="entry name" value="Docking"/>
    <property type="match status" value="1"/>
</dbReference>
<evidence type="ECO:0000256" key="8">
    <source>
        <dbReference type="ARBA" id="ARBA00023315"/>
    </source>
</evidence>
<feature type="domain" description="PKS/mFAS DH" evidence="18">
    <location>
        <begin position="3762"/>
        <end position="4025"/>
    </location>
</feature>
<protein>
    <recommendedName>
        <fullName evidence="13">6-deoxyerythronolide-B synthase</fullName>
        <ecNumber evidence="13">2.3.1.94</ecNumber>
    </recommendedName>
</protein>
<feature type="domain" description="Ketosynthase family 3 (KS3)" evidence="17">
    <location>
        <begin position="35"/>
        <end position="448"/>
    </location>
</feature>
<dbReference type="Pfam" id="PF08659">
    <property type="entry name" value="KR"/>
    <property type="match status" value="4"/>
</dbReference>
<evidence type="ECO:0000256" key="4">
    <source>
        <dbReference type="ARBA" id="ARBA00022679"/>
    </source>
</evidence>
<dbReference type="InterPro" id="IPR049552">
    <property type="entry name" value="PKS_DH_N"/>
</dbReference>
<dbReference type="Gene3D" id="3.10.129.110">
    <property type="entry name" value="Polyketide synthase dehydratase"/>
    <property type="match status" value="2"/>
</dbReference>
<dbReference type="InterPro" id="IPR036736">
    <property type="entry name" value="ACP-like_sf"/>
</dbReference>
<dbReference type="InterPro" id="IPR041618">
    <property type="entry name" value="PKS_DE"/>
</dbReference>
<dbReference type="InterPro" id="IPR013154">
    <property type="entry name" value="ADH-like_N"/>
</dbReference>
<dbReference type="Pfam" id="PF00109">
    <property type="entry name" value="ketoacyl-synt"/>
    <property type="match status" value="5"/>
</dbReference>
<dbReference type="CDD" id="cd00833">
    <property type="entry name" value="PKS"/>
    <property type="match status" value="5"/>
</dbReference>
<dbReference type="PROSITE" id="PS52019">
    <property type="entry name" value="PKS_MFAS_DH"/>
    <property type="match status" value="2"/>
</dbReference>
<dbReference type="GO" id="GO:0047879">
    <property type="term" value="F:erythronolide synthase activity"/>
    <property type="evidence" value="ECO:0007669"/>
    <property type="project" value="UniProtKB-EC"/>
</dbReference>
<dbReference type="PROSITE" id="PS00012">
    <property type="entry name" value="PHOSPHOPANTETHEINE"/>
    <property type="match status" value="2"/>
</dbReference>
<feature type="active site" description="Proton donor; for dehydratase activity" evidence="14">
    <location>
        <position position="6688"/>
    </location>
</feature>
<dbReference type="SUPFAM" id="SSF50129">
    <property type="entry name" value="GroES-like"/>
    <property type="match status" value="1"/>
</dbReference>
<keyword evidence="4 19" id="KW-0808">Transferase</keyword>
<reference evidence="19 20" key="1">
    <citation type="submission" date="2018-02" db="EMBL/GenBank/DDBJ databases">
        <title>Genomic Encyclopedia of Archaeal and Bacterial Type Strains, Phase II (KMG-II): from individual species to whole genera.</title>
        <authorList>
            <person name="Goeker M."/>
        </authorList>
    </citation>
    <scope>NUCLEOTIDE SEQUENCE [LARGE SCALE GENOMIC DNA]</scope>
    <source>
        <strain evidence="19 20">YU 961-1</strain>
    </source>
</reference>
<evidence type="ECO:0000256" key="14">
    <source>
        <dbReference type="PROSITE-ProRule" id="PRU01363"/>
    </source>
</evidence>
<feature type="active site" description="Proton donor; for dehydratase activity" evidence="14">
    <location>
        <position position="3947"/>
    </location>
</feature>
<dbReference type="Pfam" id="PF02801">
    <property type="entry name" value="Ketoacyl-synt_C"/>
    <property type="match status" value="5"/>
</dbReference>
<dbReference type="Gene3D" id="3.90.180.10">
    <property type="entry name" value="Medium-chain alcohol dehydrogenases, catalytic domain"/>
    <property type="match status" value="1"/>
</dbReference>
<evidence type="ECO:0000259" key="18">
    <source>
        <dbReference type="PROSITE" id="PS52019"/>
    </source>
</evidence>
<evidence type="ECO:0000256" key="3">
    <source>
        <dbReference type="ARBA" id="ARBA00022553"/>
    </source>
</evidence>
<keyword evidence="3" id="KW-0597">Phosphoprotein</keyword>
<name>A0A2S6GTA6_9PSEU</name>
<dbReference type="InterPro" id="IPR018201">
    <property type="entry name" value="Ketoacyl_synth_AS"/>
</dbReference>
<dbReference type="Gene3D" id="3.40.47.10">
    <property type="match status" value="5"/>
</dbReference>
<dbReference type="FunFam" id="3.40.47.10:FF:000019">
    <property type="entry name" value="Polyketide synthase type I"/>
    <property type="match status" value="5"/>
</dbReference>
<dbReference type="SUPFAM" id="SSF51735">
    <property type="entry name" value="NAD(P)-binding Rossmann-fold domains"/>
    <property type="match status" value="9"/>
</dbReference>
<dbReference type="InterPro" id="IPR032821">
    <property type="entry name" value="PKS_assoc"/>
</dbReference>
<evidence type="ECO:0000256" key="2">
    <source>
        <dbReference type="ARBA" id="ARBA00022450"/>
    </source>
</evidence>
<dbReference type="GO" id="GO:0004312">
    <property type="term" value="F:fatty acid synthase activity"/>
    <property type="evidence" value="ECO:0007669"/>
    <property type="project" value="TreeGrafter"/>
</dbReference>
<feature type="region of interest" description="C-terminal hotdog fold" evidence="14">
    <location>
        <begin position="3892"/>
        <end position="4025"/>
    </location>
</feature>
<evidence type="ECO:0000313" key="20">
    <source>
        <dbReference type="Proteomes" id="UP000239203"/>
    </source>
</evidence>
<dbReference type="InterPro" id="IPR036291">
    <property type="entry name" value="NAD(P)-bd_dom_sf"/>
</dbReference>
<dbReference type="SMART" id="SM00825">
    <property type="entry name" value="PKS_KS"/>
    <property type="match status" value="5"/>
</dbReference>
<dbReference type="GO" id="GO:0004315">
    <property type="term" value="F:3-oxoacyl-[acyl-carrier-protein] synthase activity"/>
    <property type="evidence" value="ECO:0007669"/>
    <property type="project" value="InterPro"/>
</dbReference>
<evidence type="ECO:0000259" key="16">
    <source>
        <dbReference type="PROSITE" id="PS50075"/>
    </source>
</evidence>
<dbReference type="InterPro" id="IPR057326">
    <property type="entry name" value="KR_dom"/>
</dbReference>